<feature type="transmembrane region" description="Helical" evidence="9">
    <location>
        <begin position="43"/>
        <end position="62"/>
    </location>
</feature>
<evidence type="ECO:0008006" key="12">
    <source>
        <dbReference type="Google" id="ProtNLM"/>
    </source>
</evidence>
<dbReference type="Proteomes" id="UP000077202">
    <property type="component" value="Unassembled WGS sequence"/>
</dbReference>
<protein>
    <recommendedName>
        <fullName evidence="12">Ureide permease</fullName>
    </recommendedName>
</protein>
<evidence type="ECO:0000313" key="10">
    <source>
        <dbReference type="EMBL" id="OAE25769.1"/>
    </source>
</evidence>
<keyword evidence="7 9" id="KW-1133">Transmembrane helix</keyword>
<feature type="transmembrane region" description="Helical" evidence="9">
    <location>
        <begin position="12"/>
        <end position="31"/>
    </location>
</feature>
<organism evidence="10 11">
    <name type="scientific">Marchantia polymorpha subsp. ruderalis</name>
    <dbReference type="NCBI Taxonomy" id="1480154"/>
    <lineage>
        <taxon>Eukaryota</taxon>
        <taxon>Viridiplantae</taxon>
        <taxon>Streptophyta</taxon>
        <taxon>Embryophyta</taxon>
        <taxon>Marchantiophyta</taxon>
        <taxon>Marchantiopsida</taxon>
        <taxon>Marchantiidae</taxon>
        <taxon>Marchantiales</taxon>
        <taxon>Marchantiaceae</taxon>
        <taxon>Marchantia</taxon>
    </lineage>
</organism>
<comment type="caution">
    <text evidence="10">The sequence shown here is derived from an EMBL/GenBank/DDBJ whole genome shotgun (WGS) entry which is preliminary data.</text>
</comment>
<gene>
    <name evidence="10" type="ORF">AXG93_4368s2290</name>
</gene>
<keyword evidence="11" id="KW-1185">Reference proteome</keyword>
<feature type="transmembrane region" description="Helical" evidence="9">
    <location>
        <begin position="457"/>
        <end position="476"/>
    </location>
</feature>
<evidence type="ECO:0000256" key="7">
    <source>
        <dbReference type="ARBA" id="ARBA00022989"/>
    </source>
</evidence>
<evidence type="ECO:0000256" key="2">
    <source>
        <dbReference type="ARBA" id="ARBA00005931"/>
    </source>
</evidence>
<keyword evidence="6" id="KW-0067">ATP-binding</keyword>
<feature type="transmembrane region" description="Helical" evidence="9">
    <location>
        <begin position="141"/>
        <end position="162"/>
    </location>
</feature>
<dbReference type="InterPro" id="IPR030189">
    <property type="entry name" value="UPS_plant"/>
</dbReference>
<evidence type="ECO:0000256" key="9">
    <source>
        <dbReference type="SAM" id="Phobius"/>
    </source>
</evidence>
<dbReference type="InterPro" id="IPR009834">
    <property type="entry name" value="Ureide_permease"/>
</dbReference>
<feature type="transmembrane region" description="Helical" evidence="9">
    <location>
        <begin position="425"/>
        <end position="445"/>
    </location>
</feature>
<evidence type="ECO:0000256" key="4">
    <source>
        <dbReference type="ARBA" id="ARBA00022692"/>
    </source>
</evidence>
<evidence type="ECO:0000256" key="6">
    <source>
        <dbReference type="ARBA" id="ARBA00022840"/>
    </source>
</evidence>
<keyword evidence="8 9" id="KW-0472">Membrane</keyword>
<dbReference type="GO" id="GO:0022857">
    <property type="term" value="F:transmembrane transporter activity"/>
    <property type="evidence" value="ECO:0007669"/>
    <property type="project" value="InterPro"/>
</dbReference>
<comment type="subcellular location">
    <subcellularLocation>
        <location evidence="1">Membrane</location>
        <topology evidence="1">Multi-pass membrane protein</topology>
    </subcellularLocation>
</comment>
<evidence type="ECO:0000256" key="5">
    <source>
        <dbReference type="ARBA" id="ARBA00022741"/>
    </source>
</evidence>
<dbReference type="EMBL" id="LVLJ01002295">
    <property type="protein sequence ID" value="OAE25769.1"/>
    <property type="molecule type" value="Genomic_DNA"/>
</dbReference>
<feature type="transmembrane region" description="Helical" evidence="9">
    <location>
        <begin position="354"/>
        <end position="379"/>
    </location>
</feature>
<feature type="transmembrane region" description="Helical" evidence="9">
    <location>
        <begin position="82"/>
        <end position="100"/>
    </location>
</feature>
<proteinExistence type="inferred from homology"/>
<evidence type="ECO:0000256" key="3">
    <source>
        <dbReference type="ARBA" id="ARBA00022448"/>
    </source>
</evidence>
<feature type="transmembrane region" description="Helical" evidence="9">
    <location>
        <begin position="313"/>
        <end position="334"/>
    </location>
</feature>
<dbReference type="PANTHER" id="PTHR31081:SF17">
    <property type="entry name" value="UREIDE PERMEASE"/>
    <property type="match status" value="1"/>
</dbReference>
<keyword evidence="4 9" id="KW-0812">Transmembrane</keyword>
<accession>A0A176VY90</accession>
<sequence>MFVVTDKASAIALMIVSLWCLGSWPAFFNVLERRGRLPQHTYLDYAISTYLIACFFALTLGQAGPSSQSSPNFIDQLGQENLPSVLFAMLGGMALCFGNISMQYSLALVGISLTEVVSASIAVVGGTTVNYFLDEGLNKASILFPGVGCFLVAVIIGSFCHASNDADTKAKFVLPSDAGPAYKSKQVKITDSTDVGKVLRPDIECHVYACARALAEDAPENRQSDRSSRRSGEVLLRGKSLLEQWSVGKGDMETGAPQTYEHVSGKAPQLYEHVSDKAPQLHYLDESSSAAGSAAYLEHLEETRAIKVRGHSVMFGLGIAFLTGLCYALFSPLFNLAVNDQFHLLKPGVPHLSVYATFFYFSTAFFIVAVSLNIFFLYNPVMGLPKSSLSAYVVDFKGRHLAVIAGLVCGFGNVCQFMGGQAAGYAAADAVQALPLVGTLWGVLLFGEYHRSSRKTYMLLGAMLFMFMLAVVILIASSTERC</sequence>
<dbReference type="GO" id="GO:0005524">
    <property type="term" value="F:ATP binding"/>
    <property type="evidence" value="ECO:0007669"/>
    <property type="project" value="UniProtKB-KW"/>
</dbReference>
<evidence type="ECO:0000313" key="11">
    <source>
        <dbReference type="Proteomes" id="UP000077202"/>
    </source>
</evidence>
<comment type="similarity">
    <text evidence="2">Belongs to the plant ureide permease (TC 2.A.7.19) family.</text>
</comment>
<dbReference type="PANTHER" id="PTHR31081">
    <property type="entry name" value="UREIDE PERMEASE 1-RELATED-RELATED"/>
    <property type="match status" value="1"/>
</dbReference>
<dbReference type="AlphaFoldDB" id="A0A176VY90"/>
<evidence type="ECO:0000256" key="1">
    <source>
        <dbReference type="ARBA" id="ARBA00004141"/>
    </source>
</evidence>
<evidence type="ECO:0000256" key="8">
    <source>
        <dbReference type="ARBA" id="ARBA00023136"/>
    </source>
</evidence>
<reference evidence="10" key="1">
    <citation type="submission" date="2016-03" db="EMBL/GenBank/DDBJ databases">
        <title>Mechanisms controlling the formation of the plant cell surface in tip-growing cells are functionally conserved among land plants.</title>
        <authorList>
            <person name="Honkanen S."/>
            <person name="Jones V.A."/>
            <person name="Morieri G."/>
            <person name="Champion C."/>
            <person name="Hetherington A.J."/>
            <person name="Kelly S."/>
            <person name="Saint-Marcoux D."/>
            <person name="Proust H."/>
            <person name="Prescott H."/>
            <person name="Dolan L."/>
        </authorList>
    </citation>
    <scope>NUCLEOTIDE SEQUENCE [LARGE SCALE GENOMIC DNA]</scope>
    <source>
        <tissue evidence="10">Whole gametophyte</tissue>
    </source>
</reference>
<dbReference type="Pfam" id="PF07168">
    <property type="entry name" value="Ureide_permease"/>
    <property type="match status" value="2"/>
</dbReference>
<keyword evidence="3" id="KW-0813">Transport</keyword>
<feature type="transmembrane region" description="Helical" evidence="9">
    <location>
        <begin position="107"/>
        <end position="129"/>
    </location>
</feature>
<feature type="transmembrane region" description="Helical" evidence="9">
    <location>
        <begin position="400"/>
        <end position="419"/>
    </location>
</feature>
<keyword evidence="5" id="KW-0547">Nucleotide-binding</keyword>
<dbReference type="GO" id="GO:0016020">
    <property type="term" value="C:membrane"/>
    <property type="evidence" value="ECO:0007669"/>
    <property type="project" value="UniProtKB-SubCell"/>
</dbReference>
<name>A0A176VY90_MARPO</name>